<dbReference type="AlphaFoldDB" id="A0A380JPR6"/>
<name>A0A380JPR6_9STRE</name>
<evidence type="ECO:0000256" key="6">
    <source>
        <dbReference type="ARBA" id="ARBA00022777"/>
    </source>
</evidence>
<evidence type="ECO:0000256" key="7">
    <source>
        <dbReference type="ARBA" id="ARBA00022840"/>
    </source>
</evidence>
<dbReference type="GO" id="GO:0005524">
    <property type="term" value="F:ATP binding"/>
    <property type="evidence" value="ECO:0007669"/>
    <property type="project" value="UniProtKB-KW"/>
</dbReference>
<evidence type="ECO:0000259" key="9">
    <source>
        <dbReference type="PROSITE" id="PS00794"/>
    </source>
</evidence>
<comment type="catalytic activity">
    <reaction evidence="1">
        <text>6-hydroxymethyl-7,8-dihydropterin + ATP = (7,8-dihydropterin-6-yl)methyl diphosphate + AMP + H(+)</text>
        <dbReference type="Rhea" id="RHEA:11412"/>
        <dbReference type="ChEBI" id="CHEBI:15378"/>
        <dbReference type="ChEBI" id="CHEBI:30616"/>
        <dbReference type="ChEBI" id="CHEBI:44841"/>
        <dbReference type="ChEBI" id="CHEBI:72950"/>
        <dbReference type="ChEBI" id="CHEBI:456215"/>
        <dbReference type="EC" id="2.7.6.3"/>
    </reaction>
</comment>
<evidence type="ECO:0000256" key="3">
    <source>
        <dbReference type="ARBA" id="ARBA00013253"/>
    </source>
</evidence>
<reference evidence="10 11" key="1">
    <citation type="submission" date="2018-06" db="EMBL/GenBank/DDBJ databases">
        <authorList>
            <consortium name="Pathogen Informatics"/>
            <person name="Doyle S."/>
        </authorList>
    </citation>
    <scope>NUCLEOTIDE SEQUENCE [LARGE SCALE GENOMIC DNA]</scope>
    <source>
        <strain evidence="10 11">NCTC12092</strain>
    </source>
</reference>
<dbReference type="CDD" id="cd00483">
    <property type="entry name" value="HPPK"/>
    <property type="match status" value="1"/>
</dbReference>
<evidence type="ECO:0000256" key="4">
    <source>
        <dbReference type="ARBA" id="ARBA00022679"/>
    </source>
</evidence>
<keyword evidence="8" id="KW-0289">Folate biosynthesis</keyword>
<dbReference type="NCBIfam" id="TIGR01498">
    <property type="entry name" value="folK"/>
    <property type="match status" value="1"/>
</dbReference>
<dbReference type="GO" id="GO:0003848">
    <property type="term" value="F:2-amino-4-hydroxy-6-hydroxymethyldihydropteridine diphosphokinase activity"/>
    <property type="evidence" value="ECO:0007669"/>
    <property type="project" value="UniProtKB-EC"/>
</dbReference>
<dbReference type="Gene3D" id="3.30.70.560">
    <property type="entry name" value="7,8-Dihydro-6-hydroxymethylpterin-pyrophosphokinase HPPK"/>
    <property type="match status" value="1"/>
</dbReference>
<dbReference type="InterPro" id="IPR035907">
    <property type="entry name" value="Hppk_sf"/>
</dbReference>
<keyword evidence="7" id="KW-0067">ATP-binding</keyword>
<evidence type="ECO:0000256" key="5">
    <source>
        <dbReference type="ARBA" id="ARBA00022741"/>
    </source>
</evidence>
<proteinExistence type="predicted"/>
<sequence>MTLVYLGLGTNMGDRAGYLQAAVTALSKLPETELLRQSSIYQTAAWGKKDQNDFLNMVCQLNTKLTPEALLAATQAIEQDLGRVRHEKWGPRTIDIDLLLFGDEPYQSKALTIPHPYMTQRAFVLIPLLEIAPDVTLPDSQKSLRSYLDGLEQSDVALWSHEYSNKFS</sequence>
<organism evidence="10 11">
    <name type="scientific">Streptococcus equi subsp. equi</name>
    <dbReference type="NCBI Taxonomy" id="148942"/>
    <lineage>
        <taxon>Bacteria</taxon>
        <taxon>Bacillati</taxon>
        <taxon>Bacillota</taxon>
        <taxon>Bacilli</taxon>
        <taxon>Lactobacillales</taxon>
        <taxon>Streptococcaceae</taxon>
        <taxon>Streptococcus</taxon>
    </lineage>
</organism>
<dbReference type="RefSeq" id="WP_115250982.1">
    <property type="nucleotide sequence ID" value="NZ_UHFF01000002.1"/>
</dbReference>
<evidence type="ECO:0000256" key="1">
    <source>
        <dbReference type="ARBA" id="ARBA00000198"/>
    </source>
</evidence>
<gene>
    <name evidence="10" type="primary">folK</name>
    <name evidence="10" type="ORF">NCTC12092_01068</name>
</gene>
<protein>
    <recommendedName>
        <fullName evidence="3">2-amino-4-hydroxy-6-hydroxymethyldihydropteridine diphosphokinase</fullName>
        <ecNumber evidence="3">2.7.6.3</ecNumber>
    </recommendedName>
</protein>
<dbReference type="Pfam" id="PF01288">
    <property type="entry name" value="HPPK"/>
    <property type="match status" value="1"/>
</dbReference>
<feature type="domain" description="7,8-dihydro-6-hydroxymethylpterin-pyrophosphokinase" evidence="9">
    <location>
        <begin position="88"/>
        <end position="99"/>
    </location>
</feature>
<evidence type="ECO:0000313" key="11">
    <source>
        <dbReference type="Proteomes" id="UP000254461"/>
    </source>
</evidence>
<dbReference type="PANTHER" id="PTHR43071:SF1">
    <property type="entry name" value="2-AMINO-4-HYDROXY-6-HYDROXYMETHYLDIHYDROPTERIDINE PYROPHOSPHOKINASE"/>
    <property type="match status" value="1"/>
</dbReference>
<evidence type="ECO:0000313" key="10">
    <source>
        <dbReference type="EMBL" id="SUN46500.1"/>
    </source>
</evidence>
<dbReference type="GO" id="GO:0046654">
    <property type="term" value="P:tetrahydrofolate biosynthetic process"/>
    <property type="evidence" value="ECO:0007669"/>
    <property type="project" value="UniProtKB-UniPathway"/>
</dbReference>
<dbReference type="PROSITE" id="PS00794">
    <property type="entry name" value="HPPK"/>
    <property type="match status" value="1"/>
</dbReference>
<dbReference type="PANTHER" id="PTHR43071">
    <property type="entry name" value="2-AMINO-4-HYDROXY-6-HYDROXYMETHYLDIHYDROPTERIDINE PYROPHOSPHOKINASE"/>
    <property type="match status" value="1"/>
</dbReference>
<evidence type="ECO:0000256" key="8">
    <source>
        <dbReference type="ARBA" id="ARBA00022909"/>
    </source>
</evidence>
<dbReference type="UniPathway" id="UPA00077">
    <property type="reaction ID" value="UER00155"/>
</dbReference>
<evidence type="ECO:0000256" key="2">
    <source>
        <dbReference type="ARBA" id="ARBA00005051"/>
    </source>
</evidence>
<dbReference type="GO" id="GO:0016301">
    <property type="term" value="F:kinase activity"/>
    <property type="evidence" value="ECO:0007669"/>
    <property type="project" value="UniProtKB-KW"/>
</dbReference>
<dbReference type="EC" id="2.7.6.3" evidence="3"/>
<dbReference type="Proteomes" id="UP000254461">
    <property type="component" value="Unassembled WGS sequence"/>
</dbReference>
<dbReference type="InterPro" id="IPR000550">
    <property type="entry name" value="Hppk"/>
</dbReference>
<keyword evidence="5" id="KW-0547">Nucleotide-binding</keyword>
<dbReference type="SUPFAM" id="SSF55083">
    <property type="entry name" value="6-hydroxymethyl-7,8-dihydropterin pyrophosphokinase, HPPK"/>
    <property type="match status" value="1"/>
</dbReference>
<comment type="pathway">
    <text evidence="2">Cofactor biosynthesis; tetrahydrofolate biosynthesis; 2-amino-4-hydroxy-6-hydroxymethyl-7,8-dihydropteridine diphosphate from 7,8-dihydroneopterin triphosphate: step 4/4.</text>
</comment>
<keyword evidence="4 10" id="KW-0808">Transferase</keyword>
<dbReference type="EMBL" id="UHFF01000002">
    <property type="protein sequence ID" value="SUN46500.1"/>
    <property type="molecule type" value="Genomic_DNA"/>
</dbReference>
<keyword evidence="6 10" id="KW-0418">Kinase</keyword>
<dbReference type="GO" id="GO:0046656">
    <property type="term" value="P:folic acid biosynthetic process"/>
    <property type="evidence" value="ECO:0007669"/>
    <property type="project" value="UniProtKB-KW"/>
</dbReference>
<accession>A0A380JPR6</accession>